<evidence type="ECO:0000256" key="5">
    <source>
        <dbReference type="ARBA" id="ARBA00023004"/>
    </source>
</evidence>
<comment type="catalytic activity">
    <reaction evidence="9">
        <text>Fe-coproporphyrin III + 2 H(+) = coproporphyrin III + Fe(2+)</text>
        <dbReference type="Rhea" id="RHEA:49572"/>
        <dbReference type="ChEBI" id="CHEBI:15378"/>
        <dbReference type="ChEBI" id="CHEBI:29033"/>
        <dbReference type="ChEBI" id="CHEBI:68438"/>
        <dbReference type="ChEBI" id="CHEBI:131725"/>
        <dbReference type="EC" id="4.99.1.9"/>
    </reaction>
    <physiologicalReaction direction="right-to-left" evidence="9">
        <dbReference type="Rhea" id="RHEA:49574"/>
    </physiologicalReaction>
</comment>
<dbReference type="GO" id="GO:0006783">
    <property type="term" value="P:heme biosynthetic process"/>
    <property type="evidence" value="ECO:0007669"/>
    <property type="project" value="UniProtKB-UniRule"/>
</dbReference>
<organism evidence="12 13">
    <name type="scientific">Ligilactobacillus salitolerans</name>
    <dbReference type="NCBI Taxonomy" id="1808352"/>
    <lineage>
        <taxon>Bacteria</taxon>
        <taxon>Bacillati</taxon>
        <taxon>Bacillota</taxon>
        <taxon>Bacilli</taxon>
        <taxon>Lactobacillales</taxon>
        <taxon>Lactobacillaceae</taxon>
        <taxon>Ligilactobacillus</taxon>
    </lineage>
</organism>
<evidence type="ECO:0000256" key="4">
    <source>
        <dbReference type="ARBA" id="ARBA00022723"/>
    </source>
</evidence>
<dbReference type="HAMAP" id="MF_00323">
    <property type="entry name" value="Ferrochelatase"/>
    <property type="match status" value="1"/>
</dbReference>
<dbReference type="OrthoDB" id="9809741at2"/>
<keyword evidence="5 10" id="KW-0408">Iron</keyword>
<keyword evidence="13" id="KW-1185">Reference proteome</keyword>
<protein>
    <recommendedName>
        <fullName evidence="10">Coproporphyrin III ferrochelatase</fullName>
        <ecNumber evidence="10">4.99.1.9</ecNumber>
    </recommendedName>
</protein>
<feature type="binding site" evidence="10">
    <location>
        <position position="270"/>
    </location>
    <ligand>
        <name>Fe(2+)</name>
        <dbReference type="ChEBI" id="CHEBI:29033"/>
    </ligand>
</feature>
<keyword evidence="4 10" id="KW-0479">Metal-binding</keyword>
<dbReference type="NCBIfam" id="TIGR00109">
    <property type="entry name" value="hemH"/>
    <property type="match status" value="1"/>
</dbReference>
<evidence type="ECO:0000256" key="8">
    <source>
        <dbReference type="ARBA" id="ARBA00023244"/>
    </source>
</evidence>
<dbReference type="EMBL" id="BFFP01000051">
    <property type="protein sequence ID" value="GBG95745.1"/>
    <property type="molecule type" value="Genomic_DNA"/>
</dbReference>
<evidence type="ECO:0000256" key="3">
    <source>
        <dbReference type="ARBA" id="ARBA00022490"/>
    </source>
</evidence>
<dbReference type="GO" id="GO:0046872">
    <property type="term" value="F:metal ion binding"/>
    <property type="evidence" value="ECO:0007669"/>
    <property type="project" value="UniProtKB-UniRule"/>
</dbReference>
<dbReference type="InterPro" id="IPR019772">
    <property type="entry name" value="Ferrochelatase_AS"/>
</dbReference>
<dbReference type="InterPro" id="IPR033659">
    <property type="entry name" value="Ferrochelatase_N"/>
</dbReference>
<dbReference type="PROSITE" id="PS00534">
    <property type="entry name" value="FERROCHELATASE"/>
    <property type="match status" value="1"/>
</dbReference>
<feature type="binding site" evidence="10">
    <location>
        <position position="191"/>
    </location>
    <ligand>
        <name>Fe(2+)</name>
        <dbReference type="ChEBI" id="CHEBI:29033"/>
    </ligand>
</feature>
<evidence type="ECO:0000256" key="6">
    <source>
        <dbReference type="ARBA" id="ARBA00023133"/>
    </source>
</evidence>
<dbReference type="PANTHER" id="PTHR11108">
    <property type="entry name" value="FERROCHELATASE"/>
    <property type="match status" value="1"/>
</dbReference>
<gene>
    <name evidence="12" type="primary">hemH</name>
    <name evidence="10" type="synonym">cpfC</name>
    <name evidence="12" type="ORF">LFYK43_22040</name>
</gene>
<dbReference type="Gene3D" id="3.40.50.1400">
    <property type="match status" value="2"/>
</dbReference>
<dbReference type="SUPFAM" id="SSF53800">
    <property type="entry name" value="Chelatase"/>
    <property type="match status" value="1"/>
</dbReference>
<evidence type="ECO:0000256" key="1">
    <source>
        <dbReference type="ARBA" id="ARBA00004744"/>
    </source>
</evidence>
<dbReference type="GO" id="GO:0005737">
    <property type="term" value="C:cytoplasm"/>
    <property type="evidence" value="ECO:0007669"/>
    <property type="project" value="UniProtKB-SubCell"/>
</dbReference>
<dbReference type="InterPro" id="IPR001015">
    <property type="entry name" value="Ferrochelatase"/>
</dbReference>
<keyword evidence="7 10" id="KW-0456">Lyase</keyword>
<comment type="pathway">
    <text evidence="1 10 11">Porphyrin-containing compound metabolism; protoheme biosynthesis.</text>
</comment>
<comment type="caution">
    <text evidence="10">Lacks conserved residue(s) required for the propagation of feature annotation.</text>
</comment>
<dbReference type="FunFam" id="3.40.50.1400:FF:000002">
    <property type="entry name" value="Ferrochelatase"/>
    <property type="match status" value="1"/>
</dbReference>
<dbReference type="CDD" id="cd03411">
    <property type="entry name" value="Ferrochelatase_N"/>
    <property type="match status" value="1"/>
</dbReference>
<evidence type="ECO:0000256" key="9">
    <source>
        <dbReference type="ARBA" id="ARBA00024536"/>
    </source>
</evidence>
<evidence type="ECO:0000256" key="11">
    <source>
        <dbReference type="RuleBase" id="RU000607"/>
    </source>
</evidence>
<evidence type="ECO:0000313" key="13">
    <source>
        <dbReference type="Proteomes" id="UP000286848"/>
    </source>
</evidence>
<comment type="similarity">
    <text evidence="2 10 11">Belongs to the ferrochelatase family.</text>
</comment>
<comment type="function">
    <text evidence="10 11">Involved in coproporphyrin-dependent heme b biosynthesis. Catalyzes the insertion of ferrous iron into coproporphyrin III to form Fe-coproporphyrin III.</text>
</comment>
<keyword evidence="3 10" id="KW-0963">Cytoplasm</keyword>
<keyword evidence="6 10" id="KW-0350">Heme biosynthesis</keyword>
<dbReference type="AlphaFoldDB" id="A0A401IW70"/>
<dbReference type="Proteomes" id="UP000286848">
    <property type="component" value="Unassembled WGS sequence"/>
</dbReference>
<dbReference type="EC" id="4.99.1.9" evidence="10"/>
<dbReference type="RefSeq" id="WP_124978309.1">
    <property type="nucleotide sequence ID" value="NZ_BFFP01000051.1"/>
</dbReference>
<dbReference type="InterPro" id="IPR033644">
    <property type="entry name" value="Ferrochelatase_C"/>
</dbReference>
<evidence type="ECO:0000256" key="2">
    <source>
        <dbReference type="ARBA" id="ARBA00007718"/>
    </source>
</evidence>
<keyword evidence="8 10" id="KW-0627">Porphyrin biosynthesis</keyword>
<reference evidence="12 13" key="1">
    <citation type="journal article" date="2019" name="Int. J. Syst. Evol. Microbiol.">
        <title>Lactobacillus salitolerans sp. nov., a novel lactic acid bacterium isolated from spent mushroom substrates.</title>
        <authorList>
            <person name="Tohno M."/>
            <person name="Tanizawa Y."/>
            <person name="Kojima Y."/>
            <person name="Sakamoto M."/>
            <person name="Nakamura Y."/>
            <person name="Ohkuma M."/>
            <person name="Kobayashi H."/>
        </authorList>
    </citation>
    <scope>NUCLEOTIDE SEQUENCE [LARGE SCALE GENOMIC DNA]</scope>
    <source>
        <strain evidence="12 13">YK43</strain>
    </source>
</reference>
<evidence type="ECO:0000313" key="12">
    <source>
        <dbReference type="EMBL" id="GBG95745.1"/>
    </source>
</evidence>
<dbReference type="PANTHER" id="PTHR11108:SF1">
    <property type="entry name" value="FERROCHELATASE, MITOCHONDRIAL"/>
    <property type="match status" value="1"/>
</dbReference>
<comment type="caution">
    <text evidence="12">The sequence shown here is derived from an EMBL/GenBank/DDBJ whole genome shotgun (WGS) entry which is preliminary data.</text>
</comment>
<dbReference type="CDD" id="cd00419">
    <property type="entry name" value="Ferrochelatase_C"/>
    <property type="match status" value="1"/>
</dbReference>
<accession>A0A401IW70</accession>
<name>A0A401IW70_9LACO</name>
<evidence type="ECO:0000256" key="7">
    <source>
        <dbReference type="ARBA" id="ARBA00023239"/>
    </source>
</evidence>
<comment type="subcellular location">
    <subcellularLocation>
        <location evidence="10 11">Cytoplasm</location>
    </subcellularLocation>
</comment>
<sequence length="315" mass="36241">MNKKAVVLVNLGTPEAPTTVKVREYLETFLSDRRVIKMPPALWQPILQTMILPHRPQKSAKLYQQIWTKDGSPLLLYAKTQQKLLQKRLPNYRVEIAMSYSHPRISETMDKLLQDGIDDITVLPLYPQYSGTTVGSIFDEVSDYFRGTDKIVDLHFIHSFYQEPAYIDYYAQKIRQRLQETPVDALLFSYHGLPKSYATDGDPYPQECRETTELIMQRVGNVKYFQTFQSKFGPGEWLKPATDTTLKGLPHRGYKKIMVIAPSFVADCLETLQELEIENKGYFMTHGGEQFIYLPPFNGDPQFADLLAELVAKKS</sequence>
<dbReference type="UniPathway" id="UPA00252"/>
<dbReference type="Pfam" id="PF00762">
    <property type="entry name" value="Ferrochelatase"/>
    <property type="match status" value="1"/>
</dbReference>
<proteinExistence type="inferred from homology"/>
<evidence type="ECO:0000256" key="10">
    <source>
        <dbReference type="HAMAP-Rule" id="MF_00323"/>
    </source>
</evidence>
<dbReference type="GO" id="GO:0004325">
    <property type="term" value="F:ferrochelatase activity"/>
    <property type="evidence" value="ECO:0007669"/>
    <property type="project" value="UniProtKB-UniRule"/>
</dbReference>